<dbReference type="Proteomes" id="UP000033961">
    <property type="component" value="Chromosome I"/>
</dbReference>
<feature type="region of interest" description="Disordered" evidence="1">
    <location>
        <begin position="1"/>
        <end position="21"/>
    </location>
</feature>
<name>A0A2P1QUF0_9LEPT</name>
<gene>
    <name evidence="2" type="ORF">XB16_2209</name>
</gene>
<evidence type="ECO:0000256" key="1">
    <source>
        <dbReference type="SAM" id="MobiDB-lite"/>
    </source>
</evidence>
<dbReference type="AlphaFoldDB" id="A0A2P1QUF0"/>
<proteinExistence type="predicted"/>
<reference evidence="2 3" key="1">
    <citation type="journal article" date="2015" name="Genome Announc.">
        <title>Draft Genome Sequences of Leptospira santarosai Strains U160, U164, and U233, Isolated from Asymptomatic Cattle.</title>
        <authorList>
            <person name="Kremer F.S."/>
            <person name="Eslabao M.R."/>
            <person name="Provisor M."/>
            <person name="Woloski R.D."/>
            <person name="Ramires O.V."/>
            <person name="Moreno L.Z."/>
            <person name="Moreno A.M."/>
            <person name="Hamond C."/>
            <person name="Lilenbaum W."/>
            <person name="Dellagostin O.A."/>
        </authorList>
    </citation>
    <scope>NUCLEOTIDE SEQUENCE [LARGE SCALE GENOMIC DNA]</scope>
    <source>
        <strain evidence="2 3">U160</strain>
    </source>
</reference>
<accession>A0A2P1QUF0</accession>
<dbReference type="EMBL" id="CP027843">
    <property type="protein sequence ID" value="AVQ12535.1"/>
    <property type="molecule type" value="Genomic_DNA"/>
</dbReference>
<evidence type="ECO:0000313" key="3">
    <source>
        <dbReference type="Proteomes" id="UP000033961"/>
    </source>
</evidence>
<organism evidence="2 3">
    <name type="scientific">Leptospira santarosai</name>
    <dbReference type="NCBI Taxonomy" id="28183"/>
    <lineage>
        <taxon>Bacteria</taxon>
        <taxon>Pseudomonadati</taxon>
        <taxon>Spirochaetota</taxon>
        <taxon>Spirochaetia</taxon>
        <taxon>Leptospirales</taxon>
        <taxon>Leptospiraceae</taxon>
        <taxon>Leptospira</taxon>
    </lineage>
</organism>
<evidence type="ECO:0000313" key="2">
    <source>
        <dbReference type="EMBL" id="AVQ12535.1"/>
    </source>
</evidence>
<sequence length="566" mass="66660">MRNESKTKSRNIVKQSNGRKKRKNTQLLTSQEFFTLYIDFLIQLGFDISKSFERSKLIFGDRKKYYRFVVHTMESYVTVLNEAVSWRFMIVVRKHIQKVFSSDFLKDFKRTGRKVKILKNDRSWKKDNLALFEHFQSSIILLDIDTHTPQFEKGMSHSEYIRLIHEILAYIENYSGAKPVFTEISRLNRGAHVYFKICRLNERTRIANLLALLIKENWTAVNIDIRSNKKAIRIPFSVDYIPYSFDKKAIIPVYREAIAETLLNISDSDFQLQFDEIRINLLIEKPSVFTADQKNEFDSDFPLWKKATGKQIENMGRIEITEGNRYGGTKQIFRAINHCLRRGLDEEDTLKQCLEWNAGSKDLTAIQLNAYGKEAMEFKRLYNLCKTNFDPRYYSNKPDSNSENAVHDDDYFISNLRFLTPIDLEFIEEAVKRYPSNRKSTKEKFRSVLLETIGKYNYDVHWNQREVNENIPLSHKIKEKLALGGQFPDLYFKRIKKFYSIKFSVKNFKDYILNKSGLFVQIDNGIKGGFLNYPNLKSCKQYFLTYENSAEEHLKNLNEVPAEMAV</sequence>
<protein>
    <submittedName>
        <fullName evidence="2">Uncharacterized protein</fullName>
    </submittedName>
</protein>